<dbReference type="NCBIfam" id="TIGR01083">
    <property type="entry name" value="nth"/>
    <property type="match status" value="1"/>
</dbReference>
<dbReference type="Gene3D" id="1.10.1670.10">
    <property type="entry name" value="Helix-hairpin-Helix base-excision DNA repair enzymes (C-terminal)"/>
    <property type="match status" value="1"/>
</dbReference>
<evidence type="ECO:0000256" key="5">
    <source>
        <dbReference type="ARBA" id="ARBA00022801"/>
    </source>
</evidence>
<feature type="binding site" evidence="12">
    <location>
        <position position="180"/>
    </location>
    <ligand>
        <name>[4Fe-4S] cluster</name>
        <dbReference type="ChEBI" id="CHEBI:49883"/>
    </ligand>
</feature>
<keyword evidence="11 12" id="KW-0326">Glycosidase</keyword>
<dbReference type="InterPro" id="IPR004036">
    <property type="entry name" value="Endonuclease-III-like_CS2"/>
</dbReference>
<feature type="binding site" evidence="12">
    <location>
        <position position="187"/>
    </location>
    <ligand>
        <name>[4Fe-4S] cluster</name>
        <dbReference type="ChEBI" id="CHEBI:49883"/>
    </ligand>
</feature>
<dbReference type="InterPro" id="IPR023170">
    <property type="entry name" value="HhH_base_excis_C"/>
</dbReference>
<evidence type="ECO:0000256" key="9">
    <source>
        <dbReference type="ARBA" id="ARBA00023204"/>
    </source>
</evidence>
<dbReference type="KEGG" id="ock:EXM22_11650"/>
<keyword evidence="2 12" id="KW-0004">4Fe-4S</keyword>
<dbReference type="HAMAP" id="MF_00942">
    <property type="entry name" value="Nth"/>
    <property type="match status" value="1"/>
</dbReference>
<keyword evidence="14" id="KW-0255">Endonuclease</keyword>
<keyword evidence="10 12" id="KW-0456">Lyase</keyword>
<dbReference type="PROSITE" id="PS01155">
    <property type="entry name" value="ENDONUCLEASE_III_2"/>
    <property type="match status" value="1"/>
</dbReference>
<reference evidence="14 15" key="1">
    <citation type="submission" date="2019-02" db="EMBL/GenBank/DDBJ databases">
        <title>Complete Genome Sequence and Methylome Analysis of free living Spirochaetas.</title>
        <authorList>
            <person name="Fomenkov A."/>
            <person name="Dubinina G."/>
            <person name="Leshcheva N."/>
            <person name="Mikheeva N."/>
            <person name="Grabovich M."/>
            <person name="Vincze T."/>
            <person name="Roberts R.J."/>
        </authorList>
    </citation>
    <scope>NUCLEOTIDE SEQUENCE [LARGE SCALE GENOMIC DNA]</scope>
    <source>
        <strain evidence="14 15">K2</strain>
    </source>
</reference>
<dbReference type="GO" id="GO:0003677">
    <property type="term" value="F:DNA binding"/>
    <property type="evidence" value="ECO:0007669"/>
    <property type="project" value="UniProtKB-UniRule"/>
</dbReference>
<dbReference type="GO" id="GO:0140078">
    <property type="term" value="F:class I DNA-(apurinic or apyrimidinic site) endonuclease activity"/>
    <property type="evidence" value="ECO:0007669"/>
    <property type="project" value="UniProtKB-EC"/>
</dbReference>
<dbReference type="SMART" id="SM00478">
    <property type="entry name" value="ENDO3c"/>
    <property type="match status" value="1"/>
</dbReference>
<dbReference type="OrthoDB" id="9800977at2"/>
<dbReference type="InterPro" id="IPR011257">
    <property type="entry name" value="DNA_glycosylase"/>
</dbReference>
<dbReference type="FunFam" id="1.10.340.30:FF:000001">
    <property type="entry name" value="Endonuclease III"/>
    <property type="match status" value="1"/>
</dbReference>
<keyword evidence="14" id="KW-0540">Nuclease</keyword>
<evidence type="ECO:0000256" key="7">
    <source>
        <dbReference type="ARBA" id="ARBA00023014"/>
    </source>
</evidence>
<keyword evidence="6 12" id="KW-0408">Iron</keyword>
<dbReference type="GO" id="GO:0051539">
    <property type="term" value="F:4 iron, 4 sulfur cluster binding"/>
    <property type="evidence" value="ECO:0007669"/>
    <property type="project" value="UniProtKB-UniRule"/>
</dbReference>
<comment type="similarity">
    <text evidence="1 12">Belongs to the Nth/MutY family.</text>
</comment>
<dbReference type="PIRSF" id="PIRSF001435">
    <property type="entry name" value="Nth"/>
    <property type="match status" value="1"/>
</dbReference>
<dbReference type="Pfam" id="PF10576">
    <property type="entry name" value="EndIII_4Fe-2S"/>
    <property type="match status" value="1"/>
</dbReference>
<dbReference type="SUPFAM" id="SSF48150">
    <property type="entry name" value="DNA-glycosylase"/>
    <property type="match status" value="1"/>
</dbReference>
<dbReference type="SMART" id="SM00525">
    <property type="entry name" value="FES"/>
    <property type="match status" value="1"/>
</dbReference>
<gene>
    <name evidence="12 14" type="primary">nth</name>
    <name evidence="14" type="ORF">EXM22_11650</name>
</gene>
<protein>
    <recommendedName>
        <fullName evidence="12">Endonuclease III</fullName>
        <ecNumber evidence="12">4.2.99.18</ecNumber>
    </recommendedName>
    <alternativeName>
        <fullName evidence="12">DNA-(apurinic or apyrimidinic site) lyase</fullName>
    </alternativeName>
</protein>
<evidence type="ECO:0000256" key="6">
    <source>
        <dbReference type="ARBA" id="ARBA00023004"/>
    </source>
</evidence>
<evidence type="ECO:0000256" key="3">
    <source>
        <dbReference type="ARBA" id="ARBA00022723"/>
    </source>
</evidence>
<dbReference type="GO" id="GO:0019104">
    <property type="term" value="F:DNA N-glycosylase activity"/>
    <property type="evidence" value="ECO:0007669"/>
    <property type="project" value="UniProtKB-UniRule"/>
</dbReference>
<evidence type="ECO:0000259" key="13">
    <source>
        <dbReference type="SMART" id="SM00478"/>
    </source>
</evidence>
<dbReference type="PANTHER" id="PTHR10359">
    <property type="entry name" value="A/G-SPECIFIC ADENINE GLYCOSYLASE/ENDONUCLEASE III"/>
    <property type="match status" value="1"/>
</dbReference>
<keyword evidence="15" id="KW-1185">Reference proteome</keyword>
<dbReference type="GO" id="GO:0006285">
    <property type="term" value="P:base-excision repair, AP site formation"/>
    <property type="evidence" value="ECO:0007669"/>
    <property type="project" value="TreeGrafter"/>
</dbReference>
<feature type="binding site" evidence="12">
    <location>
        <position position="196"/>
    </location>
    <ligand>
        <name>[4Fe-4S] cluster</name>
        <dbReference type="ChEBI" id="CHEBI:49883"/>
    </ligand>
</feature>
<keyword evidence="7 12" id="KW-0411">Iron-sulfur</keyword>
<dbReference type="PANTHER" id="PTHR10359:SF18">
    <property type="entry name" value="ENDONUCLEASE III"/>
    <property type="match status" value="1"/>
</dbReference>
<dbReference type="Gene3D" id="1.10.340.30">
    <property type="entry name" value="Hypothetical protein, domain 2"/>
    <property type="match status" value="1"/>
</dbReference>
<dbReference type="EMBL" id="CP036150">
    <property type="protein sequence ID" value="QEN09914.1"/>
    <property type="molecule type" value="Genomic_DNA"/>
</dbReference>
<evidence type="ECO:0000256" key="4">
    <source>
        <dbReference type="ARBA" id="ARBA00022763"/>
    </source>
</evidence>
<comment type="cofactor">
    <cofactor evidence="12">
        <name>[4Fe-4S] cluster</name>
        <dbReference type="ChEBI" id="CHEBI:49883"/>
    </cofactor>
    <text evidence="12">Binds 1 [4Fe-4S] cluster.</text>
</comment>
<evidence type="ECO:0000256" key="2">
    <source>
        <dbReference type="ARBA" id="ARBA00022485"/>
    </source>
</evidence>
<sequence>MVTSILNLEYPDRKPLLNYNNPFELLIAVILSAQTTDAGVNKVTPELFKRYPGPSELAAAEQNDVEAIIHSTGFYRVKAANIIKTAAALQDRGDNSLPNTMKELTSLPGVGRKTANVILYHIFDQPAIIVDTHFKRVSKRLGFTKFTEPEKIEKQLSRAIPKEIQSDFSMTINLHGRKYCFARKPDCSGCPLKDLCPSVQI</sequence>
<dbReference type="Proteomes" id="UP000324209">
    <property type="component" value="Chromosome"/>
</dbReference>
<organism evidence="14 15">
    <name type="scientific">Oceanispirochaeta crateris</name>
    <dbReference type="NCBI Taxonomy" id="2518645"/>
    <lineage>
        <taxon>Bacteria</taxon>
        <taxon>Pseudomonadati</taxon>
        <taxon>Spirochaetota</taxon>
        <taxon>Spirochaetia</taxon>
        <taxon>Spirochaetales</taxon>
        <taxon>Spirochaetaceae</taxon>
        <taxon>Oceanispirochaeta</taxon>
    </lineage>
</organism>
<dbReference type="EC" id="4.2.99.18" evidence="12"/>
<keyword evidence="8 12" id="KW-0238">DNA-binding</keyword>
<name>A0A5C1QTM5_9SPIO</name>
<evidence type="ECO:0000256" key="10">
    <source>
        <dbReference type="ARBA" id="ARBA00023239"/>
    </source>
</evidence>
<evidence type="ECO:0000256" key="11">
    <source>
        <dbReference type="ARBA" id="ARBA00023295"/>
    </source>
</evidence>
<evidence type="ECO:0000313" key="15">
    <source>
        <dbReference type="Proteomes" id="UP000324209"/>
    </source>
</evidence>
<accession>A0A5C1QTM5</accession>
<comment type="catalytic activity">
    <reaction evidence="12">
        <text>2'-deoxyribonucleotide-(2'-deoxyribose 5'-phosphate)-2'-deoxyribonucleotide-DNA = a 3'-end 2'-deoxyribonucleotide-(2,3-dehydro-2,3-deoxyribose 5'-phosphate)-DNA + a 5'-end 5'-phospho-2'-deoxyribonucleoside-DNA + H(+)</text>
        <dbReference type="Rhea" id="RHEA:66592"/>
        <dbReference type="Rhea" id="RHEA-COMP:13180"/>
        <dbReference type="Rhea" id="RHEA-COMP:16897"/>
        <dbReference type="Rhea" id="RHEA-COMP:17067"/>
        <dbReference type="ChEBI" id="CHEBI:15378"/>
        <dbReference type="ChEBI" id="CHEBI:136412"/>
        <dbReference type="ChEBI" id="CHEBI:157695"/>
        <dbReference type="ChEBI" id="CHEBI:167181"/>
        <dbReference type="EC" id="4.2.99.18"/>
    </reaction>
</comment>
<keyword evidence="9 12" id="KW-0234">DNA repair</keyword>
<dbReference type="CDD" id="cd00056">
    <property type="entry name" value="ENDO3c"/>
    <property type="match status" value="1"/>
</dbReference>
<evidence type="ECO:0000256" key="1">
    <source>
        <dbReference type="ARBA" id="ARBA00008343"/>
    </source>
</evidence>
<proteinExistence type="inferred from homology"/>
<evidence type="ECO:0000313" key="14">
    <source>
        <dbReference type="EMBL" id="QEN09914.1"/>
    </source>
</evidence>
<dbReference type="InterPro" id="IPR003265">
    <property type="entry name" value="HhH-GPD_domain"/>
</dbReference>
<feature type="binding site" evidence="12">
    <location>
        <position position="190"/>
    </location>
    <ligand>
        <name>[4Fe-4S] cluster</name>
        <dbReference type="ChEBI" id="CHEBI:49883"/>
    </ligand>
</feature>
<dbReference type="InterPro" id="IPR003651">
    <property type="entry name" value="Endonuclease3_FeS-loop_motif"/>
</dbReference>
<evidence type="ECO:0000256" key="12">
    <source>
        <dbReference type="HAMAP-Rule" id="MF_00942"/>
    </source>
</evidence>
<keyword evidence="3 12" id="KW-0479">Metal-binding</keyword>
<dbReference type="InterPro" id="IPR005759">
    <property type="entry name" value="Nth"/>
</dbReference>
<dbReference type="Pfam" id="PF00730">
    <property type="entry name" value="HhH-GPD"/>
    <property type="match status" value="1"/>
</dbReference>
<comment type="function">
    <text evidence="12">DNA repair enzyme that has both DNA N-glycosylase activity and AP-lyase activity. The DNA N-glycosylase activity releases various damaged pyrimidines from DNA by cleaving the N-glycosidic bond, leaving an AP (apurinic/apyrimidinic) site. The AP-lyase activity cleaves the phosphodiester bond 3' to the AP site by a beta-elimination, leaving a 3'-terminal unsaturated sugar and a product with a terminal 5'-phosphate.</text>
</comment>
<feature type="domain" description="HhH-GPD" evidence="13">
    <location>
        <begin position="31"/>
        <end position="178"/>
    </location>
</feature>
<dbReference type="GO" id="GO:0046872">
    <property type="term" value="F:metal ion binding"/>
    <property type="evidence" value="ECO:0007669"/>
    <property type="project" value="UniProtKB-KW"/>
</dbReference>
<dbReference type="FunFam" id="1.10.1670.10:FF:000001">
    <property type="entry name" value="Endonuclease III"/>
    <property type="match status" value="1"/>
</dbReference>
<keyword evidence="4 12" id="KW-0227">DNA damage</keyword>
<keyword evidence="5 12" id="KW-0378">Hydrolase</keyword>
<dbReference type="Pfam" id="PF00633">
    <property type="entry name" value="HHH"/>
    <property type="match status" value="1"/>
</dbReference>
<dbReference type="InterPro" id="IPR000445">
    <property type="entry name" value="HhH_motif"/>
</dbReference>
<evidence type="ECO:0000256" key="8">
    <source>
        <dbReference type="ARBA" id="ARBA00023125"/>
    </source>
</evidence>
<dbReference type="AlphaFoldDB" id="A0A5C1QTM5"/>